<feature type="transmembrane region" description="Helical" evidence="1">
    <location>
        <begin position="111"/>
        <end position="133"/>
    </location>
</feature>
<dbReference type="EMBL" id="FODJ01000007">
    <property type="protein sequence ID" value="SEO45063.1"/>
    <property type="molecule type" value="Genomic_DNA"/>
</dbReference>
<name>A0A1H8PU42_9BACI</name>
<proteinExistence type="predicted"/>
<accession>A0A1H8PU42</accession>
<organism evidence="2 3">
    <name type="scientific">Amphibacillus marinus</name>
    <dbReference type="NCBI Taxonomy" id="872970"/>
    <lineage>
        <taxon>Bacteria</taxon>
        <taxon>Bacillati</taxon>
        <taxon>Bacillota</taxon>
        <taxon>Bacilli</taxon>
        <taxon>Bacillales</taxon>
        <taxon>Bacillaceae</taxon>
        <taxon>Amphibacillus</taxon>
    </lineage>
</organism>
<dbReference type="RefSeq" id="WP_091498110.1">
    <property type="nucleotide sequence ID" value="NZ_FODJ01000007.1"/>
</dbReference>
<feature type="transmembrane region" description="Helical" evidence="1">
    <location>
        <begin position="77"/>
        <end position="99"/>
    </location>
</feature>
<sequence>MKYFLKLNVTGLILAILLFISATIMLNVYRINRLFGINIERVNLIALVSFAAVALTVPFLLRALLKRMPKARRRLFDYVLTMIWFPYFKIIEGVFYYFFPIEYRGDLPAPVLGLALLLAFILYPLYIGIIIYLQKNKPLIVQ</sequence>
<feature type="transmembrane region" description="Helical" evidence="1">
    <location>
        <begin position="12"/>
        <end position="32"/>
    </location>
</feature>
<protein>
    <submittedName>
        <fullName evidence="2">Uncharacterized protein</fullName>
    </submittedName>
</protein>
<dbReference type="Proteomes" id="UP000199300">
    <property type="component" value="Unassembled WGS sequence"/>
</dbReference>
<keyword evidence="3" id="KW-1185">Reference proteome</keyword>
<reference evidence="2 3" key="1">
    <citation type="submission" date="2016-10" db="EMBL/GenBank/DDBJ databases">
        <authorList>
            <person name="de Groot N.N."/>
        </authorList>
    </citation>
    <scope>NUCLEOTIDE SEQUENCE [LARGE SCALE GENOMIC DNA]</scope>
    <source>
        <strain evidence="2 3">CGMCC 1.10434</strain>
    </source>
</reference>
<evidence type="ECO:0000256" key="1">
    <source>
        <dbReference type="SAM" id="Phobius"/>
    </source>
</evidence>
<keyword evidence="1" id="KW-1133">Transmembrane helix</keyword>
<gene>
    <name evidence="2" type="ORF">SAMN04488134_107175</name>
</gene>
<keyword evidence="1" id="KW-0812">Transmembrane</keyword>
<dbReference type="STRING" id="872970.SAMN04488134_107175"/>
<dbReference type="AlphaFoldDB" id="A0A1H8PU42"/>
<evidence type="ECO:0000313" key="2">
    <source>
        <dbReference type="EMBL" id="SEO45063.1"/>
    </source>
</evidence>
<dbReference type="OrthoDB" id="2660529at2"/>
<feature type="transmembrane region" description="Helical" evidence="1">
    <location>
        <begin position="44"/>
        <end position="65"/>
    </location>
</feature>
<keyword evidence="1" id="KW-0472">Membrane</keyword>
<evidence type="ECO:0000313" key="3">
    <source>
        <dbReference type="Proteomes" id="UP000199300"/>
    </source>
</evidence>